<dbReference type="EMBL" id="BAAAZI010000015">
    <property type="protein sequence ID" value="GAA4147675.1"/>
    <property type="molecule type" value="Genomic_DNA"/>
</dbReference>
<reference evidence="7" key="1">
    <citation type="journal article" date="2019" name="Int. J. Syst. Evol. Microbiol.">
        <title>The Global Catalogue of Microorganisms (GCM) 10K type strain sequencing project: providing services to taxonomists for standard genome sequencing and annotation.</title>
        <authorList>
            <consortium name="The Broad Institute Genomics Platform"/>
            <consortium name="The Broad Institute Genome Sequencing Center for Infectious Disease"/>
            <person name="Wu L."/>
            <person name="Ma J."/>
        </authorList>
    </citation>
    <scope>NUCLEOTIDE SEQUENCE [LARGE SCALE GENOMIC DNA]</scope>
    <source>
        <strain evidence="7">JCM 16704</strain>
    </source>
</reference>
<dbReference type="Pfam" id="PF00034">
    <property type="entry name" value="Cytochrom_C"/>
    <property type="match status" value="1"/>
</dbReference>
<organism evidence="6 7">
    <name type="scientific">Sphingobacterium kyonggiense</name>
    <dbReference type="NCBI Taxonomy" id="714075"/>
    <lineage>
        <taxon>Bacteria</taxon>
        <taxon>Pseudomonadati</taxon>
        <taxon>Bacteroidota</taxon>
        <taxon>Sphingobacteriia</taxon>
        <taxon>Sphingobacteriales</taxon>
        <taxon>Sphingobacteriaceae</taxon>
        <taxon>Sphingobacterium</taxon>
    </lineage>
</organism>
<dbReference type="Proteomes" id="UP001500101">
    <property type="component" value="Unassembled WGS sequence"/>
</dbReference>
<gene>
    <name evidence="6" type="ORF">GCM10022216_33850</name>
</gene>
<name>A0ABP7Z5Y7_9SPHI</name>
<feature type="domain" description="Cytochrome c" evidence="5">
    <location>
        <begin position="32"/>
        <end position="121"/>
    </location>
</feature>
<dbReference type="PANTHER" id="PTHR35008">
    <property type="entry name" value="BLL4482 PROTEIN-RELATED"/>
    <property type="match status" value="1"/>
</dbReference>
<comment type="caution">
    <text evidence="6">The sequence shown here is derived from an EMBL/GenBank/DDBJ whole genome shotgun (WGS) entry which is preliminary data.</text>
</comment>
<dbReference type="SUPFAM" id="SSF46626">
    <property type="entry name" value="Cytochrome c"/>
    <property type="match status" value="1"/>
</dbReference>
<dbReference type="PROSITE" id="PS51257">
    <property type="entry name" value="PROKAR_LIPOPROTEIN"/>
    <property type="match status" value="1"/>
</dbReference>
<dbReference type="PROSITE" id="PS51007">
    <property type="entry name" value="CYTC"/>
    <property type="match status" value="1"/>
</dbReference>
<evidence type="ECO:0000259" key="5">
    <source>
        <dbReference type="PROSITE" id="PS51007"/>
    </source>
</evidence>
<proteinExistence type="predicted"/>
<dbReference type="InterPro" id="IPR036909">
    <property type="entry name" value="Cyt_c-like_dom_sf"/>
</dbReference>
<evidence type="ECO:0000313" key="7">
    <source>
        <dbReference type="Proteomes" id="UP001500101"/>
    </source>
</evidence>
<keyword evidence="7" id="KW-1185">Reference proteome</keyword>
<evidence type="ECO:0000256" key="3">
    <source>
        <dbReference type="ARBA" id="ARBA00023004"/>
    </source>
</evidence>
<evidence type="ECO:0000256" key="4">
    <source>
        <dbReference type="PROSITE-ProRule" id="PRU00433"/>
    </source>
</evidence>
<dbReference type="RefSeq" id="WP_344675915.1">
    <property type="nucleotide sequence ID" value="NZ_BAAAZI010000015.1"/>
</dbReference>
<protein>
    <recommendedName>
        <fullName evidence="5">Cytochrome c domain-containing protein</fullName>
    </recommendedName>
</protein>
<dbReference type="InterPro" id="IPR009056">
    <property type="entry name" value="Cyt_c-like_dom"/>
</dbReference>
<sequence>MIYRFSTIILSLVLALNLLFSCNNKLSVEAMQYATMGQKVYTQHCQNCHGANGEGLGKLYPPLTDAKYLNENRKSLPCIVKFGMKGEIQVDGKSYNQEMPGVPTLSTLDVAYVLSYVSTYFAKDNKHFSKEEVENLLKNCP</sequence>
<evidence type="ECO:0000256" key="2">
    <source>
        <dbReference type="ARBA" id="ARBA00022723"/>
    </source>
</evidence>
<evidence type="ECO:0000256" key="1">
    <source>
        <dbReference type="ARBA" id="ARBA00022617"/>
    </source>
</evidence>
<dbReference type="InterPro" id="IPR051459">
    <property type="entry name" value="Cytochrome_c-type_DH"/>
</dbReference>
<dbReference type="Gene3D" id="1.10.760.10">
    <property type="entry name" value="Cytochrome c-like domain"/>
    <property type="match status" value="1"/>
</dbReference>
<evidence type="ECO:0000313" key="6">
    <source>
        <dbReference type="EMBL" id="GAA4147675.1"/>
    </source>
</evidence>
<dbReference type="PANTHER" id="PTHR35008:SF9">
    <property type="entry name" value="CYTOCHROME C DOMAIN-CONTAINING PROTEIN"/>
    <property type="match status" value="1"/>
</dbReference>
<keyword evidence="1 4" id="KW-0349">Heme</keyword>
<accession>A0ABP7Z5Y7</accession>
<keyword evidence="3 4" id="KW-0408">Iron</keyword>
<keyword evidence="2 4" id="KW-0479">Metal-binding</keyword>